<comment type="caution">
    <text evidence="2">The sequence shown here is derived from an EMBL/GenBank/DDBJ whole genome shotgun (WGS) entry which is preliminary data.</text>
</comment>
<reference evidence="2 3" key="1">
    <citation type="submission" date="2023-07" db="EMBL/GenBank/DDBJ databases">
        <title>Sequencing the genomes of 1000 actinobacteria strains.</title>
        <authorList>
            <person name="Klenk H.-P."/>
        </authorList>
    </citation>
    <scope>NUCLEOTIDE SEQUENCE [LARGE SCALE GENOMIC DNA]</scope>
    <source>
        <strain evidence="2 3">DSM 40229</strain>
    </source>
</reference>
<evidence type="ECO:0000313" key="3">
    <source>
        <dbReference type="Proteomes" id="UP001231675"/>
    </source>
</evidence>
<organism evidence="2 3">
    <name type="scientific">Streptomyces griseoviridis</name>
    <dbReference type="NCBI Taxonomy" id="45398"/>
    <lineage>
        <taxon>Bacteria</taxon>
        <taxon>Bacillati</taxon>
        <taxon>Actinomycetota</taxon>
        <taxon>Actinomycetes</taxon>
        <taxon>Kitasatosporales</taxon>
        <taxon>Streptomycetaceae</taxon>
        <taxon>Streptomyces</taxon>
    </lineage>
</organism>
<evidence type="ECO:0000313" key="2">
    <source>
        <dbReference type="EMBL" id="MDP9682404.1"/>
    </source>
</evidence>
<protein>
    <recommendedName>
        <fullName evidence="4">DUF2087 domain-containing protein</fullName>
    </recommendedName>
</protein>
<proteinExistence type="predicted"/>
<sequence length="157" mass="17842">MSVRDVIDRALRTYYSESAEPGAIARELLDSHQAQALDPVRDWLAKWGHQLPDAARWELRQAAGLPLGDDRGKSSREAEATPELTERQRRLLDAIRTWGGEWTTARVRHLYALTDPGVVQRGTARRDLEALHRAGHLVLVDAPDNRHYLLHRKDGRS</sequence>
<dbReference type="EMBL" id="JAURUD010000001">
    <property type="protein sequence ID" value="MDP9682404.1"/>
    <property type="molecule type" value="Genomic_DNA"/>
</dbReference>
<dbReference type="GeneID" id="91551855"/>
<evidence type="ECO:0000256" key="1">
    <source>
        <dbReference type="SAM" id="MobiDB-lite"/>
    </source>
</evidence>
<keyword evidence="3" id="KW-1185">Reference proteome</keyword>
<name>A0ABT9LFA3_STRGD</name>
<gene>
    <name evidence="2" type="ORF">J2S47_002906</name>
</gene>
<dbReference type="RefSeq" id="WP_189414582.1">
    <property type="nucleotide sequence ID" value="NZ_BMSM01000003.1"/>
</dbReference>
<evidence type="ECO:0008006" key="4">
    <source>
        <dbReference type="Google" id="ProtNLM"/>
    </source>
</evidence>
<accession>A0ABT9LFA3</accession>
<feature type="compositionally biased region" description="Basic and acidic residues" evidence="1">
    <location>
        <begin position="68"/>
        <end position="85"/>
    </location>
</feature>
<dbReference type="Proteomes" id="UP001231675">
    <property type="component" value="Unassembled WGS sequence"/>
</dbReference>
<feature type="region of interest" description="Disordered" evidence="1">
    <location>
        <begin position="65"/>
        <end position="85"/>
    </location>
</feature>